<gene>
    <name evidence="15" type="ORF">Kalk_17295</name>
</gene>
<reference evidence="16" key="1">
    <citation type="submission" date="2017-08" db="EMBL/GenBank/DDBJ databases">
        <title>Direct submision.</title>
        <authorList>
            <person name="Kim S.-J."/>
            <person name="Rhee S.-K."/>
        </authorList>
    </citation>
    <scope>NUCLEOTIDE SEQUENCE [LARGE SCALE GENOMIC DNA]</scope>
    <source>
        <strain evidence="16">GI5</strain>
    </source>
</reference>
<evidence type="ECO:0000256" key="8">
    <source>
        <dbReference type="ARBA" id="ARBA00023136"/>
    </source>
</evidence>
<dbReference type="InterPro" id="IPR009386">
    <property type="entry name" value="ZapG-like"/>
</dbReference>
<evidence type="ECO:0000256" key="13">
    <source>
        <dbReference type="SAM" id="Coils"/>
    </source>
</evidence>
<keyword evidence="16" id="KW-1185">Reference proteome</keyword>
<feature type="coiled-coil region" evidence="13">
    <location>
        <begin position="30"/>
        <end position="57"/>
    </location>
</feature>
<evidence type="ECO:0000313" key="16">
    <source>
        <dbReference type="Proteomes" id="UP000235116"/>
    </source>
</evidence>
<evidence type="ECO:0000256" key="4">
    <source>
        <dbReference type="ARBA" id="ARBA00022618"/>
    </source>
</evidence>
<evidence type="ECO:0000313" key="15">
    <source>
        <dbReference type="EMBL" id="AUM14072.1"/>
    </source>
</evidence>
<evidence type="ECO:0000256" key="7">
    <source>
        <dbReference type="ARBA" id="ARBA00022989"/>
    </source>
</evidence>
<evidence type="ECO:0000256" key="5">
    <source>
        <dbReference type="ARBA" id="ARBA00022692"/>
    </source>
</evidence>
<comment type="similarity">
    <text evidence="10">Belongs to the ZapG family.</text>
</comment>
<dbReference type="PANTHER" id="PTHR39579:SF1">
    <property type="entry name" value="INNER MEMBRANE PROTEIN YHCB"/>
    <property type="match status" value="1"/>
</dbReference>
<comment type="subcellular location">
    <subcellularLocation>
        <location evidence="1">Cell inner membrane</location>
        <topology evidence="1">Single-pass membrane protein</topology>
    </subcellularLocation>
</comment>
<dbReference type="EMBL" id="CP022684">
    <property type="protein sequence ID" value="AUM14072.1"/>
    <property type="molecule type" value="Genomic_DNA"/>
</dbReference>
<keyword evidence="13" id="KW-0175">Coiled coil</keyword>
<evidence type="ECO:0000256" key="11">
    <source>
        <dbReference type="ARBA" id="ARBA00035703"/>
    </source>
</evidence>
<keyword evidence="7" id="KW-1133">Transmembrane helix</keyword>
<dbReference type="GO" id="GO:0005886">
    <property type="term" value="C:plasma membrane"/>
    <property type="evidence" value="ECO:0007669"/>
    <property type="project" value="UniProtKB-SubCell"/>
</dbReference>
<evidence type="ECO:0000256" key="14">
    <source>
        <dbReference type="SAM" id="MobiDB-lite"/>
    </source>
</evidence>
<protein>
    <recommendedName>
        <fullName evidence="11">Z-ring associated protein G</fullName>
    </recommendedName>
    <alternativeName>
        <fullName evidence="12">Cell division protein ZapG</fullName>
    </alternativeName>
</protein>
<evidence type="ECO:0000256" key="9">
    <source>
        <dbReference type="ARBA" id="ARBA00023306"/>
    </source>
</evidence>
<dbReference type="PANTHER" id="PTHR39579">
    <property type="entry name" value="INNER MEMBRANE PROTEIN YHCB"/>
    <property type="match status" value="1"/>
</dbReference>
<evidence type="ECO:0000256" key="6">
    <source>
        <dbReference type="ARBA" id="ARBA00022960"/>
    </source>
</evidence>
<accession>A0A2K9LP59</accession>
<proteinExistence type="inferred from homology"/>
<keyword evidence="4" id="KW-0132">Cell division</keyword>
<evidence type="ECO:0000256" key="2">
    <source>
        <dbReference type="ARBA" id="ARBA00022475"/>
    </source>
</evidence>
<dbReference type="KEGG" id="kak:Kalk_17295"/>
<name>A0A2K9LP59_9GAMM</name>
<feature type="region of interest" description="Disordered" evidence="14">
    <location>
        <begin position="117"/>
        <end position="159"/>
    </location>
</feature>
<evidence type="ECO:0000256" key="12">
    <source>
        <dbReference type="ARBA" id="ARBA00035727"/>
    </source>
</evidence>
<evidence type="ECO:0000256" key="3">
    <source>
        <dbReference type="ARBA" id="ARBA00022519"/>
    </source>
</evidence>
<dbReference type="RefSeq" id="WP_101895447.1">
    <property type="nucleotide sequence ID" value="NZ_CP022684.1"/>
</dbReference>
<dbReference type="GO" id="GO:0051301">
    <property type="term" value="P:cell division"/>
    <property type="evidence" value="ECO:0007669"/>
    <property type="project" value="UniProtKB-KW"/>
</dbReference>
<sequence>MQLVTFIAFLIGLAAGGMGCFFVMSRARAQSNMEQQLRELQEEFTAYRENVNTHFNKTAQMVNTLTENYLVVQKHLESAADSFAEPPKSFKLDSVDKLPNKKTKFISLETTGNITEDAEVDADFGSAGGLEPPRDYAPKQGVKDQGTLSEEFGLHDTRA</sequence>
<keyword evidence="5" id="KW-0812">Transmembrane</keyword>
<dbReference type="OrthoDB" id="7068713at2"/>
<keyword evidence="6" id="KW-0133">Cell shape</keyword>
<evidence type="ECO:0000256" key="10">
    <source>
        <dbReference type="ARBA" id="ARBA00035657"/>
    </source>
</evidence>
<keyword evidence="2" id="KW-1003">Cell membrane</keyword>
<keyword evidence="9" id="KW-0131">Cell cycle</keyword>
<keyword evidence="3" id="KW-0997">Cell inner membrane</keyword>
<dbReference type="Pfam" id="PF06295">
    <property type="entry name" value="ZapG-like"/>
    <property type="match status" value="1"/>
</dbReference>
<evidence type="ECO:0000256" key="1">
    <source>
        <dbReference type="ARBA" id="ARBA00004377"/>
    </source>
</evidence>
<organism evidence="15 16">
    <name type="scientific">Ketobacter alkanivorans</name>
    <dbReference type="NCBI Taxonomy" id="1917421"/>
    <lineage>
        <taxon>Bacteria</taxon>
        <taxon>Pseudomonadati</taxon>
        <taxon>Pseudomonadota</taxon>
        <taxon>Gammaproteobacteria</taxon>
        <taxon>Pseudomonadales</taxon>
        <taxon>Ketobacteraceae</taxon>
        <taxon>Ketobacter</taxon>
    </lineage>
</organism>
<dbReference type="GO" id="GO:0008360">
    <property type="term" value="P:regulation of cell shape"/>
    <property type="evidence" value="ECO:0007669"/>
    <property type="project" value="UniProtKB-KW"/>
</dbReference>
<keyword evidence="8" id="KW-0472">Membrane</keyword>
<dbReference type="AlphaFoldDB" id="A0A2K9LP59"/>
<dbReference type="Proteomes" id="UP000235116">
    <property type="component" value="Chromosome"/>
</dbReference>